<dbReference type="PROSITE" id="PS51257">
    <property type="entry name" value="PROKAR_LIPOPROTEIN"/>
    <property type="match status" value="1"/>
</dbReference>
<evidence type="ECO:0000259" key="5">
    <source>
        <dbReference type="Pfam" id="PF00496"/>
    </source>
</evidence>
<proteinExistence type="inferred from homology"/>
<comment type="caution">
    <text evidence="6">The sequence shown here is derived from an EMBL/GenBank/DDBJ whole genome shotgun (WGS) entry which is preliminary data.</text>
</comment>
<feature type="chain" id="PRO_5036813283" evidence="4">
    <location>
        <begin position="26"/>
        <end position="550"/>
    </location>
</feature>
<dbReference type="InterPro" id="IPR030678">
    <property type="entry name" value="Peptide/Ni-bd"/>
</dbReference>
<dbReference type="SUPFAM" id="SSF53850">
    <property type="entry name" value="Periplasmic binding protein-like II"/>
    <property type="match status" value="1"/>
</dbReference>
<dbReference type="PANTHER" id="PTHR30290:SF9">
    <property type="entry name" value="OLIGOPEPTIDE-BINDING PROTEIN APPA"/>
    <property type="match status" value="1"/>
</dbReference>
<name>A0A918CES6_AGRME</name>
<evidence type="ECO:0000256" key="2">
    <source>
        <dbReference type="ARBA" id="ARBA00022448"/>
    </source>
</evidence>
<protein>
    <submittedName>
        <fullName evidence="6">ABC transporter substrate-binding protein</fullName>
    </submittedName>
</protein>
<keyword evidence="7" id="KW-1185">Reference proteome</keyword>
<evidence type="ECO:0000313" key="7">
    <source>
        <dbReference type="Proteomes" id="UP000610303"/>
    </source>
</evidence>
<dbReference type="InterPro" id="IPR039424">
    <property type="entry name" value="SBP_5"/>
</dbReference>
<dbReference type="EMBL" id="BMRJ01000001">
    <property type="protein sequence ID" value="GGR18286.1"/>
    <property type="molecule type" value="Genomic_DNA"/>
</dbReference>
<dbReference type="Pfam" id="PF00496">
    <property type="entry name" value="SBP_bac_5"/>
    <property type="match status" value="1"/>
</dbReference>
<reference evidence="6" key="2">
    <citation type="submission" date="2020-09" db="EMBL/GenBank/DDBJ databases">
        <authorList>
            <person name="Sun Q."/>
            <person name="Ohkuma M."/>
        </authorList>
    </citation>
    <scope>NUCLEOTIDE SEQUENCE</scope>
    <source>
        <strain evidence="6">JCM 3346</strain>
    </source>
</reference>
<dbReference type="AlphaFoldDB" id="A0A918CES6"/>
<dbReference type="CDD" id="cd00995">
    <property type="entry name" value="PBP2_NikA_DppA_OppA_like"/>
    <property type="match status" value="1"/>
</dbReference>
<dbReference type="InterPro" id="IPR000914">
    <property type="entry name" value="SBP_5_dom"/>
</dbReference>
<comment type="similarity">
    <text evidence="1">Belongs to the bacterial solute-binding protein 5 family.</text>
</comment>
<evidence type="ECO:0000256" key="1">
    <source>
        <dbReference type="ARBA" id="ARBA00005695"/>
    </source>
</evidence>
<gene>
    <name evidence="6" type="ORF">GCM10010196_09200</name>
</gene>
<dbReference type="GO" id="GO:0042597">
    <property type="term" value="C:periplasmic space"/>
    <property type="evidence" value="ECO:0007669"/>
    <property type="project" value="UniProtKB-ARBA"/>
</dbReference>
<dbReference type="Gene3D" id="3.40.190.10">
    <property type="entry name" value="Periplasmic binding protein-like II"/>
    <property type="match status" value="1"/>
</dbReference>
<evidence type="ECO:0000313" key="6">
    <source>
        <dbReference type="EMBL" id="GGR18286.1"/>
    </source>
</evidence>
<dbReference type="Gene3D" id="3.90.76.10">
    <property type="entry name" value="Dipeptide-binding Protein, Domain 1"/>
    <property type="match status" value="1"/>
</dbReference>
<accession>A0A918CES6</accession>
<dbReference type="PIRSF" id="PIRSF002741">
    <property type="entry name" value="MppA"/>
    <property type="match status" value="1"/>
</dbReference>
<organism evidence="6 7">
    <name type="scientific">Agromyces mediolanus</name>
    <name type="common">Corynebacterium mediolanum</name>
    <dbReference type="NCBI Taxonomy" id="41986"/>
    <lineage>
        <taxon>Bacteria</taxon>
        <taxon>Bacillati</taxon>
        <taxon>Actinomycetota</taxon>
        <taxon>Actinomycetes</taxon>
        <taxon>Micrococcales</taxon>
        <taxon>Microbacteriaceae</taxon>
        <taxon>Agromyces</taxon>
    </lineage>
</organism>
<keyword evidence="2" id="KW-0813">Transport</keyword>
<keyword evidence="3 4" id="KW-0732">Signal</keyword>
<dbReference type="RefSeq" id="WP_189084092.1">
    <property type="nucleotide sequence ID" value="NZ_BMRJ01000001.1"/>
</dbReference>
<evidence type="ECO:0000256" key="3">
    <source>
        <dbReference type="ARBA" id="ARBA00022729"/>
    </source>
</evidence>
<dbReference type="Gene3D" id="3.10.105.10">
    <property type="entry name" value="Dipeptide-binding Protein, Domain 3"/>
    <property type="match status" value="1"/>
</dbReference>
<sequence>MSRTSYRVAAAALVVPLAAGLAACSAERPSPSASGGSAGAELDWITTTPAASGPIDSFTWNLTSGEPASLDWIYAYSDSENTTLANMCESLMLQTPDFGLEPGLAEKVDRPDDTTMVLTIRSGVTFWDGSPLTAEDVVFSLSRNLDDAAGSYWGVPLYDRVASIEQTGELQVTITFTEPDALFERMLATAAGVVGSKAYVEQAGEAYGTASGGIMCTGPFQFDGWKPGTNITMSRYADYWNDDRAALADSATLTFVTDESTIASSLLSGDIDGTYRVPLSATEPLMNSDSGSFYLGASTDWVAVRPTEKDGPFQNAELRRALSLAYDRQALADTVYRGTAAPSLTPIQPGAWGYAKDVWEQGAAELPPLAQDVDAAKKLVDDGGLAGQSITVALPAETEADNKAAELLAAAGKAIGIEVKTQTLPLTSFNALYFDAAARAEYDAFIVNEYGAGVADPIVSLSEFTPLSAYNYGLLDEPSVTDNVAAAFGELDDTARAESLVAAQAGLVDSMGLINLVNPGMRLYLNDRISGATASLAFLYYPWAAGIGAK</sequence>
<dbReference type="GO" id="GO:0043190">
    <property type="term" value="C:ATP-binding cassette (ABC) transporter complex"/>
    <property type="evidence" value="ECO:0007669"/>
    <property type="project" value="InterPro"/>
</dbReference>
<evidence type="ECO:0000256" key="4">
    <source>
        <dbReference type="SAM" id="SignalP"/>
    </source>
</evidence>
<reference evidence="6" key="1">
    <citation type="journal article" date="2014" name="Int. J. Syst. Evol. Microbiol.">
        <title>Complete genome sequence of Corynebacterium casei LMG S-19264T (=DSM 44701T), isolated from a smear-ripened cheese.</title>
        <authorList>
            <consortium name="US DOE Joint Genome Institute (JGI-PGF)"/>
            <person name="Walter F."/>
            <person name="Albersmeier A."/>
            <person name="Kalinowski J."/>
            <person name="Ruckert C."/>
        </authorList>
    </citation>
    <scope>NUCLEOTIDE SEQUENCE</scope>
    <source>
        <strain evidence="6">JCM 3346</strain>
    </source>
</reference>
<dbReference type="PANTHER" id="PTHR30290">
    <property type="entry name" value="PERIPLASMIC BINDING COMPONENT OF ABC TRANSPORTER"/>
    <property type="match status" value="1"/>
</dbReference>
<dbReference type="GO" id="GO:1904680">
    <property type="term" value="F:peptide transmembrane transporter activity"/>
    <property type="evidence" value="ECO:0007669"/>
    <property type="project" value="TreeGrafter"/>
</dbReference>
<dbReference type="GO" id="GO:0015833">
    <property type="term" value="P:peptide transport"/>
    <property type="evidence" value="ECO:0007669"/>
    <property type="project" value="TreeGrafter"/>
</dbReference>
<feature type="signal peptide" evidence="4">
    <location>
        <begin position="1"/>
        <end position="25"/>
    </location>
</feature>
<dbReference type="Proteomes" id="UP000610303">
    <property type="component" value="Unassembled WGS sequence"/>
</dbReference>
<feature type="domain" description="Solute-binding protein family 5" evidence="5">
    <location>
        <begin position="100"/>
        <end position="464"/>
    </location>
</feature>